<sequence length="101" mass="11075">MFRCCVTLSRSTLGLRSPSADARHAGGHAVVSSSATVPRRRPIDHLHAATRARLNEWRPCITHTQAHQGRVAGKPTTRAHLPPLPNCYKILRTQRPSPAGK</sequence>
<dbReference type="Proteomes" id="UP000236161">
    <property type="component" value="Unassembled WGS sequence"/>
</dbReference>
<evidence type="ECO:0000313" key="3">
    <source>
        <dbReference type="Proteomes" id="UP000236161"/>
    </source>
</evidence>
<reference evidence="2 3" key="1">
    <citation type="journal article" date="2017" name="Nature">
        <title>The Apostasia genome and the evolution of orchids.</title>
        <authorList>
            <person name="Zhang G.Q."/>
            <person name="Liu K.W."/>
            <person name="Li Z."/>
            <person name="Lohaus R."/>
            <person name="Hsiao Y.Y."/>
            <person name="Niu S.C."/>
            <person name="Wang J.Y."/>
            <person name="Lin Y.C."/>
            <person name="Xu Q."/>
            <person name="Chen L.J."/>
            <person name="Yoshida K."/>
            <person name="Fujiwara S."/>
            <person name="Wang Z.W."/>
            <person name="Zhang Y.Q."/>
            <person name="Mitsuda N."/>
            <person name="Wang M."/>
            <person name="Liu G.H."/>
            <person name="Pecoraro L."/>
            <person name="Huang H.X."/>
            <person name="Xiao X.J."/>
            <person name="Lin M."/>
            <person name="Wu X.Y."/>
            <person name="Wu W.L."/>
            <person name="Chen Y.Y."/>
            <person name="Chang S.B."/>
            <person name="Sakamoto S."/>
            <person name="Ohme-Takagi M."/>
            <person name="Yagi M."/>
            <person name="Zeng S.J."/>
            <person name="Shen C.Y."/>
            <person name="Yeh C.M."/>
            <person name="Luo Y.B."/>
            <person name="Tsai W.C."/>
            <person name="Van de Peer Y."/>
            <person name="Liu Z.J."/>
        </authorList>
    </citation>
    <scope>NUCLEOTIDE SEQUENCE [LARGE SCALE GENOMIC DNA]</scope>
    <source>
        <strain evidence="3">cv. Shenzhen</strain>
        <tissue evidence="2">Stem</tissue>
    </source>
</reference>
<evidence type="ECO:0000313" key="2">
    <source>
        <dbReference type="EMBL" id="PKA46433.1"/>
    </source>
</evidence>
<accession>A0A2H9ZT23</accession>
<protein>
    <submittedName>
        <fullName evidence="2">Uncharacterized protein</fullName>
    </submittedName>
</protein>
<feature type="region of interest" description="Disordered" evidence="1">
    <location>
        <begin position="18"/>
        <end position="38"/>
    </location>
</feature>
<dbReference type="AlphaFoldDB" id="A0A2H9ZT23"/>
<dbReference type="EMBL" id="KZ454132">
    <property type="protein sequence ID" value="PKA46433.1"/>
    <property type="molecule type" value="Genomic_DNA"/>
</dbReference>
<proteinExistence type="predicted"/>
<name>A0A2H9ZT23_9ASPA</name>
<gene>
    <name evidence="2" type="ORF">AXF42_Ash012565</name>
</gene>
<organism evidence="2 3">
    <name type="scientific">Apostasia shenzhenica</name>
    <dbReference type="NCBI Taxonomy" id="1088818"/>
    <lineage>
        <taxon>Eukaryota</taxon>
        <taxon>Viridiplantae</taxon>
        <taxon>Streptophyta</taxon>
        <taxon>Embryophyta</taxon>
        <taxon>Tracheophyta</taxon>
        <taxon>Spermatophyta</taxon>
        <taxon>Magnoliopsida</taxon>
        <taxon>Liliopsida</taxon>
        <taxon>Asparagales</taxon>
        <taxon>Orchidaceae</taxon>
        <taxon>Apostasioideae</taxon>
        <taxon>Apostasia</taxon>
    </lineage>
</organism>
<keyword evidence="3" id="KW-1185">Reference proteome</keyword>
<feature type="region of interest" description="Disordered" evidence="1">
    <location>
        <begin position="65"/>
        <end position="84"/>
    </location>
</feature>
<evidence type="ECO:0000256" key="1">
    <source>
        <dbReference type="SAM" id="MobiDB-lite"/>
    </source>
</evidence>